<evidence type="ECO:0000259" key="9">
    <source>
        <dbReference type="PROSITE" id="PS50157"/>
    </source>
</evidence>
<dbReference type="Pfam" id="PF13912">
    <property type="entry name" value="zf-C2H2_6"/>
    <property type="match status" value="4"/>
</dbReference>
<dbReference type="InterPro" id="IPR036236">
    <property type="entry name" value="Znf_C2H2_sf"/>
</dbReference>
<feature type="domain" description="C2H2-type" evidence="9">
    <location>
        <begin position="54"/>
        <end position="81"/>
    </location>
</feature>
<dbReference type="STRING" id="542762.A0A4S4D6N5"/>
<feature type="region of interest" description="Disordered" evidence="8">
    <location>
        <begin position="464"/>
        <end position="491"/>
    </location>
</feature>
<dbReference type="SMART" id="SM00355">
    <property type="entry name" value="ZnF_C2H2"/>
    <property type="match status" value="4"/>
</dbReference>
<dbReference type="Proteomes" id="UP000306102">
    <property type="component" value="Unassembled WGS sequence"/>
</dbReference>
<evidence type="ECO:0000256" key="3">
    <source>
        <dbReference type="ARBA" id="ARBA00022771"/>
    </source>
</evidence>
<feature type="domain" description="C2H2-type" evidence="9">
    <location>
        <begin position="430"/>
        <end position="457"/>
    </location>
</feature>
<evidence type="ECO:0000256" key="4">
    <source>
        <dbReference type="ARBA" id="ARBA00022833"/>
    </source>
</evidence>
<feature type="compositionally biased region" description="Basic residues" evidence="8">
    <location>
        <begin position="386"/>
        <end position="395"/>
    </location>
</feature>
<dbReference type="EMBL" id="SDRB02012330">
    <property type="protein sequence ID" value="THF98060.1"/>
    <property type="molecule type" value="Genomic_DNA"/>
</dbReference>
<dbReference type="InterPro" id="IPR013087">
    <property type="entry name" value="Znf_C2H2_type"/>
</dbReference>
<dbReference type="PANTHER" id="PTHR45988">
    <property type="entry name" value="C2H2 TYPE ZINC FINGER TRANSCRIPTION FACTOR FAMILY-RELATED"/>
    <property type="match status" value="1"/>
</dbReference>
<feature type="domain" description="C2H2-type" evidence="9">
    <location>
        <begin position="507"/>
        <end position="529"/>
    </location>
</feature>
<feature type="domain" description="C2H2-type" evidence="9">
    <location>
        <begin position="114"/>
        <end position="141"/>
    </location>
</feature>
<keyword evidence="11" id="KW-1185">Reference proteome</keyword>
<dbReference type="GO" id="GO:0000976">
    <property type="term" value="F:transcription cis-regulatory region binding"/>
    <property type="evidence" value="ECO:0007669"/>
    <property type="project" value="TreeGrafter"/>
</dbReference>
<feature type="compositionally biased region" description="Polar residues" evidence="8">
    <location>
        <begin position="1"/>
        <end position="10"/>
    </location>
</feature>
<evidence type="ECO:0000256" key="8">
    <source>
        <dbReference type="SAM" id="MobiDB-lite"/>
    </source>
</evidence>
<evidence type="ECO:0000313" key="10">
    <source>
        <dbReference type="EMBL" id="THF98060.1"/>
    </source>
</evidence>
<dbReference type="GO" id="GO:0003700">
    <property type="term" value="F:DNA-binding transcription factor activity"/>
    <property type="evidence" value="ECO:0007669"/>
    <property type="project" value="InterPro"/>
</dbReference>
<keyword evidence="3 7" id="KW-0863">Zinc-finger</keyword>
<dbReference type="GO" id="GO:0005634">
    <property type="term" value="C:nucleus"/>
    <property type="evidence" value="ECO:0007669"/>
    <property type="project" value="TreeGrafter"/>
</dbReference>
<keyword evidence="2" id="KW-0677">Repeat</keyword>
<evidence type="ECO:0000256" key="1">
    <source>
        <dbReference type="ARBA" id="ARBA00022723"/>
    </source>
</evidence>
<feature type="compositionally biased region" description="Low complexity" evidence="8">
    <location>
        <begin position="152"/>
        <end position="163"/>
    </location>
</feature>
<comment type="caution">
    <text evidence="10">The sequence shown here is derived from an EMBL/GenBank/DDBJ whole genome shotgun (WGS) entry which is preliminary data.</text>
</comment>
<gene>
    <name evidence="10" type="ORF">TEA_027068</name>
</gene>
<protein>
    <recommendedName>
        <fullName evidence="9">C2H2-type domain-containing protein</fullName>
    </recommendedName>
</protein>
<dbReference type="SUPFAM" id="SSF57667">
    <property type="entry name" value="beta-beta-alpha zinc fingers"/>
    <property type="match status" value="2"/>
</dbReference>
<evidence type="ECO:0000256" key="2">
    <source>
        <dbReference type="ARBA" id="ARBA00022737"/>
    </source>
</evidence>
<evidence type="ECO:0000313" key="11">
    <source>
        <dbReference type="Proteomes" id="UP000306102"/>
    </source>
</evidence>
<keyword evidence="4" id="KW-0862">Zinc</keyword>
<dbReference type="Gene3D" id="3.30.160.60">
    <property type="entry name" value="Classic Zinc Finger"/>
    <property type="match status" value="2"/>
</dbReference>
<evidence type="ECO:0000256" key="5">
    <source>
        <dbReference type="ARBA" id="ARBA00023015"/>
    </source>
</evidence>
<dbReference type="GO" id="GO:0008270">
    <property type="term" value="F:zinc ion binding"/>
    <property type="evidence" value="ECO:0007669"/>
    <property type="project" value="UniProtKB-KW"/>
</dbReference>
<accession>A0A4S4D6N5</accession>
<dbReference type="PROSITE" id="PS50157">
    <property type="entry name" value="ZINC_FINGER_C2H2_2"/>
    <property type="match status" value="4"/>
</dbReference>
<feature type="region of interest" description="Disordered" evidence="8">
    <location>
        <begin position="1"/>
        <end position="21"/>
    </location>
</feature>
<organism evidence="10 11">
    <name type="scientific">Camellia sinensis var. sinensis</name>
    <name type="common">China tea</name>
    <dbReference type="NCBI Taxonomy" id="542762"/>
    <lineage>
        <taxon>Eukaryota</taxon>
        <taxon>Viridiplantae</taxon>
        <taxon>Streptophyta</taxon>
        <taxon>Embryophyta</taxon>
        <taxon>Tracheophyta</taxon>
        <taxon>Spermatophyta</taxon>
        <taxon>Magnoliopsida</taxon>
        <taxon>eudicotyledons</taxon>
        <taxon>Gunneridae</taxon>
        <taxon>Pentapetalae</taxon>
        <taxon>asterids</taxon>
        <taxon>Ericales</taxon>
        <taxon>Theaceae</taxon>
        <taxon>Camellia</taxon>
    </lineage>
</organism>
<dbReference type="AlphaFoldDB" id="A0A4S4D6N5"/>
<dbReference type="InterPro" id="IPR044653">
    <property type="entry name" value="AZF1/2/3-like"/>
</dbReference>
<keyword evidence="6" id="KW-0804">Transcription</keyword>
<dbReference type="PROSITE" id="PS00028">
    <property type="entry name" value="ZINC_FINGER_C2H2_1"/>
    <property type="match status" value="4"/>
</dbReference>
<reference evidence="10 11" key="1">
    <citation type="journal article" date="2018" name="Proc. Natl. Acad. Sci. U.S.A.">
        <title>Draft genome sequence of Camellia sinensis var. sinensis provides insights into the evolution of the tea genome and tea quality.</title>
        <authorList>
            <person name="Wei C."/>
            <person name="Yang H."/>
            <person name="Wang S."/>
            <person name="Zhao J."/>
            <person name="Liu C."/>
            <person name="Gao L."/>
            <person name="Xia E."/>
            <person name="Lu Y."/>
            <person name="Tai Y."/>
            <person name="She G."/>
            <person name="Sun J."/>
            <person name="Cao H."/>
            <person name="Tong W."/>
            <person name="Gao Q."/>
            <person name="Li Y."/>
            <person name="Deng W."/>
            <person name="Jiang X."/>
            <person name="Wang W."/>
            <person name="Chen Q."/>
            <person name="Zhang S."/>
            <person name="Li H."/>
            <person name="Wu J."/>
            <person name="Wang P."/>
            <person name="Li P."/>
            <person name="Shi C."/>
            <person name="Zheng F."/>
            <person name="Jian J."/>
            <person name="Huang B."/>
            <person name="Shan D."/>
            <person name="Shi M."/>
            <person name="Fang C."/>
            <person name="Yue Y."/>
            <person name="Li F."/>
            <person name="Li D."/>
            <person name="Wei S."/>
            <person name="Han B."/>
            <person name="Jiang C."/>
            <person name="Yin Y."/>
            <person name="Xia T."/>
            <person name="Zhang Z."/>
            <person name="Bennetzen J.L."/>
            <person name="Zhao S."/>
            <person name="Wan X."/>
        </authorList>
    </citation>
    <scope>NUCLEOTIDE SEQUENCE [LARGE SCALE GENOMIC DNA]</scope>
    <source>
        <strain evidence="11">cv. Shuchazao</strain>
        <tissue evidence="10">Leaf</tissue>
    </source>
</reference>
<keyword evidence="5" id="KW-0805">Transcription regulation</keyword>
<proteinExistence type="predicted"/>
<keyword evidence="1" id="KW-0479">Metal-binding</keyword>
<feature type="region of interest" description="Disordered" evidence="8">
    <location>
        <begin position="574"/>
        <end position="599"/>
    </location>
</feature>
<feature type="region of interest" description="Disordered" evidence="8">
    <location>
        <begin position="139"/>
        <end position="169"/>
    </location>
</feature>
<name>A0A4S4D6N5_CAMSN</name>
<feature type="region of interest" description="Disordered" evidence="8">
    <location>
        <begin position="367"/>
        <end position="430"/>
    </location>
</feature>
<evidence type="ECO:0000256" key="6">
    <source>
        <dbReference type="ARBA" id="ARBA00023163"/>
    </source>
</evidence>
<sequence>MEYDQENQSHPPIPKPSSGEGKLCIKLKIPSFEEGVVVVDHDQTGRSQKNDQPRVCNVCNKWFSSGKALGGHMRVHVQPNKELSVKKLKPKKIHRQELLDLPEKTDTDNAIDSPTCSLCGKNFPSMKSLFGHMRCHPEREWRGIQPPPPPAAAKNSSSSSSLSNFATTSEPRKVFDDEIDLDGAMAIPIREIDLTKALPGWSVKARRGRRSLTASAVVRPTLEEEEEEEKLQDAVQDLMMLAHGDSLDSEPSGLTHNKHRVDVSEATNSNSLTNKAEIEDMNCVLESKNSPMKPRIDSPRPVVRYPVKKLRIDERRPIDGGSNSNGMLVKILNKGKRKAVFEAKYDPGKTVGLGHEWVNVDWLGQEDDESDCKTSDGNTKPLMMMKSKKRRKKLKLRDLESVQDAAPADQVSIPIETATPPPPPPPSDKYKCSTCDKCFPTHQALGGHRSSHNKVKNSLTIDEPLDDQYQYPPDATNPIGQVDETKVEEGGGSSSKVAVAVAEIPNHQCKICGKIFSTGQALGGHQRCHWYGTTSPAEAPQPCQATSPGEASETGRKFLGFDLNELPSIEDEEDGVEFGGQAGGYDYASSSHNSAEHGF</sequence>
<evidence type="ECO:0000256" key="7">
    <source>
        <dbReference type="PROSITE-ProRule" id="PRU00042"/>
    </source>
</evidence>
<dbReference type="PANTHER" id="PTHR45988:SF18">
    <property type="entry name" value="C2H2-TYPE ZINC FINGER FAMILY PROTEIN"/>
    <property type="match status" value="1"/>
</dbReference>